<dbReference type="PANTHER" id="PTHR47027:SF8">
    <property type="entry name" value="RIBONUCLEASE H"/>
    <property type="match status" value="1"/>
</dbReference>
<dbReference type="InterPro" id="IPR043502">
    <property type="entry name" value="DNA/RNA_pol_sf"/>
</dbReference>
<dbReference type="Gene3D" id="3.60.10.10">
    <property type="entry name" value="Endonuclease/exonuclease/phosphatase"/>
    <property type="match status" value="1"/>
</dbReference>
<dbReference type="GO" id="GO:0071897">
    <property type="term" value="P:DNA biosynthetic process"/>
    <property type="evidence" value="ECO:0007669"/>
    <property type="project" value="UniProtKB-ARBA"/>
</dbReference>
<dbReference type="Pfam" id="PF03372">
    <property type="entry name" value="Exo_endo_phos"/>
    <property type="match status" value="1"/>
</dbReference>
<name>A0A8D8LZ42_9HEMI</name>
<dbReference type="AlphaFoldDB" id="A0A8D8LZ42"/>
<dbReference type="Pfam" id="PF00078">
    <property type="entry name" value="RVT_1"/>
    <property type="match status" value="1"/>
</dbReference>
<dbReference type="Gene3D" id="3.30.70.270">
    <property type="match status" value="1"/>
</dbReference>
<proteinExistence type="predicted"/>
<dbReference type="CDD" id="cd09076">
    <property type="entry name" value="L1-EN"/>
    <property type="match status" value="1"/>
</dbReference>
<dbReference type="SUPFAM" id="SSF56219">
    <property type="entry name" value="DNase I-like"/>
    <property type="match status" value="1"/>
</dbReference>
<reference evidence="2" key="1">
    <citation type="submission" date="2021-05" db="EMBL/GenBank/DDBJ databases">
        <authorList>
            <person name="Alioto T."/>
            <person name="Alioto T."/>
            <person name="Gomez Garrido J."/>
        </authorList>
    </citation>
    <scope>NUCLEOTIDE SEQUENCE</scope>
</reference>
<dbReference type="SUPFAM" id="SSF56672">
    <property type="entry name" value="DNA/RNA polymerases"/>
    <property type="match status" value="1"/>
</dbReference>
<protein>
    <submittedName>
        <fullName evidence="2">Craniofacial development protein 2</fullName>
    </submittedName>
</protein>
<dbReference type="PROSITE" id="PS50878">
    <property type="entry name" value="RT_POL"/>
    <property type="match status" value="1"/>
</dbReference>
<evidence type="ECO:0000259" key="1">
    <source>
        <dbReference type="PROSITE" id="PS50878"/>
    </source>
</evidence>
<dbReference type="InterPro" id="IPR043128">
    <property type="entry name" value="Rev_trsase/Diguanyl_cyclase"/>
</dbReference>
<dbReference type="InterPro" id="IPR005135">
    <property type="entry name" value="Endo/exonuclease/phosphatase"/>
</dbReference>
<feature type="domain" description="Reverse transcriptase" evidence="1">
    <location>
        <begin position="555"/>
        <end position="827"/>
    </location>
</feature>
<dbReference type="InterPro" id="IPR036691">
    <property type="entry name" value="Endo/exonu/phosph_ase_sf"/>
</dbReference>
<dbReference type="CDD" id="cd01650">
    <property type="entry name" value="RT_nLTR_like"/>
    <property type="match status" value="1"/>
</dbReference>
<dbReference type="PANTHER" id="PTHR47027">
    <property type="entry name" value="REVERSE TRANSCRIPTASE DOMAIN-CONTAINING PROTEIN"/>
    <property type="match status" value="1"/>
</dbReference>
<dbReference type="EMBL" id="HBUF01030963">
    <property type="protein sequence ID" value="CAG6614672.1"/>
    <property type="molecule type" value="Transcribed_RNA"/>
</dbReference>
<sequence length="900" mass="103468">MTTINQASDVTVLNRPHALAGNQRMLVDSHVASCVKYANVGNSNRKENKLNNSLKMGTWNVKGLNEAGKLENVLNEIKNLGLDLCGISETFWKESSDIITSLPTGEKYRIIYSGQEEISRKGVAIVVNHNLINQITSVHIVSERVMAVKIETKPKNMFIIQCYAPTLDSDDEIKEQFYSEVRETIKKKQSQDVLILMGDFNSKVGSQKIDDIIGPYGLGDKNSAGDDLIAFCHENNLFLANTWFQQKESARHTWTSPGQNIKNQIDFIGVSKRFRNGVINCKARPGADCGSDHNPVVMTIKIKLKKLDKKKTTEKWDLEKIKSQAVKYTFSETFSRKIEDRYNGRTYDWEDLPNNWNNFKETILDTAKEVVGTLKSKAKKQWMTVEILQLMEERKKYKQYNRDSDRVKYRDLHRKIQRLCRQKREEYLNEECAEAERLEKVNSAKFHQKVKSLTDTKKKVSHSLLDSEGNEIFDANQMLARWKEYCQELYNDVRPELTPIQVEENEIPQITHESVRTAISKLSNNKSCGADNIPIEFVKLLTEDGITLITDMFNIIYRTGQIPEDFITSTFITLPKVSKAKNCSDFRTISLISHLSKILLQIMKNRINPIIEEHLSETQMGFRKEQGCRDAISTLRILIEKNIDKDKDIHLAFIDYKKAFDNVNHAKLIEILEKINIPKADIRLIQTLYWNQKGSVKTSSGTSESFSIQKGVRQGCLISPSLFNIYAEQIIEEALSNERYGVQINNRLINNLRYADDLVLLSSTKSGLITLLNKLFESSQKYSMQINIKKSKYMHISKQGRTRPVNIPINGEILEGVTKYNYLGSVIANDGKCIHEIINRVAIAKRAFWKNKEIMRRNISIKTNLKKDENRPLNIICHIVHINFNFNSLRSQNRTFLSKI</sequence>
<dbReference type="GO" id="GO:0003824">
    <property type="term" value="F:catalytic activity"/>
    <property type="evidence" value="ECO:0007669"/>
    <property type="project" value="InterPro"/>
</dbReference>
<evidence type="ECO:0000313" key="2">
    <source>
        <dbReference type="EMBL" id="CAG6614672.1"/>
    </source>
</evidence>
<dbReference type="InterPro" id="IPR000477">
    <property type="entry name" value="RT_dom"/>
</dbReference>
<accession>A0A8D8LZ42</accession>
<organism evidence="2">
    <name type="scientific">Cacopsylla melanoneura</name>
    <dbReference type="NCBI Taxonomy" id="428564"/>
    <lineage>
        <taxon>Eukaryota</taxon>
        <taxon>Metazoa</taxon>
        <taxon>Ecdysozoa</taxon>
        <taxon>Arthropoda</taxon>
        <taxon>Hexapoda</taxon>
        <taxon>Insecta</taxon>
        <taxon>Pterygota</taxon>
        <taxon>Neoptera</taxon>
        <taxon>Paraneoptera</taxon>
        <taxon>Hemiptera</taxon>
        <taxon>Sternorrhyncha</taxon>
        <taxon>Psylloidea</taxon>
        <taxon>Psyllidae</taxon>
        <taxon>Psyllinae</taxon>
        <taxon>Cacopsylla</taxon>
    </lineage>
</organism>